<proteinExistence type="inferred from homology"/>
<feature type="compositionally biased region" description="Polar residues" evidence="4">
    <location>
        <begin position="325"/>
        <end position="339"/>
    </location>
</feature>
<comment type="subcellular location">
    <subcellularLocation>
        <location evidence="1">Nucleus</location>
    </subcellularLocation>
</comment>
<evidence type="ECO:0000256" key="3">
    <source>
        <dbReference type="ARBA" id="ARBA00023242"/>
    </source>
</evidence>
<feature type="region of interest" description="Disordered" evidence="4">
    <location>
        <begin position="424"/>
        <end position="453"/>
    </location>
</feature>
<feature type="compositionally biased region" description="Polar residues" evidence="4">
    <location>
        <begin position="1"/>
        <end position="11"/>
    </location>
</feature>
<feature type="compositionally biased region" description="Gly residues" evidence="4">
    <location>
        <begin position="472"/>
        <end position="481"/>
    </location>
</feature>
<name>A0A9P4LX69_9PEZI</name>
<feature type="compositionally biased region" description="Low complexity" evidence="4">
    <location>
        <begin position="276"/>
        <end position="287"/>
    </location>
</feature>
<dbReference type="GO" id="GO:0071013">
    <property type="term" value="C:catalytic step 2 spliceosome"/>
    <property type="evidence" value="ECO:0007669"/>
    <property type="project" value="TreeGrafter"/>
</dbReference>
<evidence type="ECO:0000313" key="5">
    <source>
        <dbReference type="EMBL" id="KAF2085801.1"/>
    </source>
</evidence>
<comment type="similarity">
    <text evidence="2">Belongs to the ESS2 family.</text>
</comment>
<dbReference type="InterPro" id="IPR019148">
    <property type="entry name" value="Nuclear_protein_DGCR14_ESS-2"/>
</dbReference>
<dbReference type="AlphaFoldDB" id="A0A9P4LX69"/>
<feature type="region of interest" description="Disordered" evidence="4">
    <location>
        <begin position="276"/>
        <end position="361"/>
    </location>
</feature>
<keyword evidence="6" id="KW-1185">Reference proteome</keyword>
<dbReference type="EMBL" id="ML978728">
    <property type="protein sequence ID" value="KAF2085801.1"/>
    <property type="molecule type" value="Genomic_DNA"/>
</dbReference>
<organism evidence="5 6">
    <name type="scientific">Saccharata proteae CBS 121410</name>
    <dbReference type="NCBI Taxonomy" id="1314787"/>
    <lineage>
        <taxon>Eukaryota</taxon>
        <taxon>Fungi</taxon>
        <taxon>Dikarya</taxon>
        <taxon>Ascomycota</taxon>
        <taxon>Pezizomycotina</taxon>
        <taxon>Dothideomycetes</taxon>
        <taxon>Dothideomycetes incertae sedis</taxon>
        <taxon>Botryosphaeriales</taxon>
        <taxon>Saccharataceae</taxon>
        <taxon>Saccharata</taxon>
    </lineage>
</organism>
<feature type="region of interest" description="Disordered" evidence="4">
    <location>
        <begin position="1"/>
        <end position="37"/>
    </location>
</feature>
<reference evidence="5" key="1">
    <citation type="journal article" date="2020" name="Stud. Mycol.">
        <title>101 Dothideomycetes genomes: a test case for predicting lifestyles and emergence of pathogens.</title>
        <authorList>
            <person name="Haridas S."/>
            <person name="Albert R."/>
            <person name="Binder M."/>
            <person name="Bloem J."/>
            <person name="Labutti K."/>
            <person name="Salamov A."/>
            <person name="Andreopoulos B."/>
            <person name="Baker S."/>
            <person name="Barry K."/>
            <person name="Bills G."/>
            <person name="Bluhm B."/>
            <person name="Cannon C."/>
            <person name="Castanera R."/>
            <person name="Culley D."/>
            <person name="Daum C."/>
            <person name="Ezra D."/>
            <person name="Gonzalez J."/>
            <person name="Henrissat B."/>
            <person name="Kuo A."/>
            <person name="Liang C."/>
            <person name="Lipzen A."/>
            <person name="Lutzoni F."/>
            <person name="Magnuson J."/>
            <person name="Mondo S."/>
            <person name="Nolan M."/>
            <person name="Ohm R."/>
            <person name="Pangilinan J."/>
            <person name="Park H.-J."/>
            <person name="Ramirez L."/>
            <person name="Alfaro M."/>
            <person name="Sun H."/>
            <person name="Tritt A."/>
            <person name="Yoshinaga Y."/>
            <person name="Zwiers L.-H."/>
            <person name="Turgeon B."/>
            <person name="Goodwin S."/>
            <person name="Spatafora J."/>
            <person name="Crous P."/>
            <person name="Grigoriev I."/>
        </authorList>
    </citation>
    <scope>NUCLEOTIDE SEQUENCE</scope>
    <source>
        <strain evidence="5">CBS 121410</strain>
    </source>
</reference>
<sequence length="497" mass="54791">MSVAGNSNNNALVKRPSNDNNALMMPPPPPPKRIKRPARVLDEDTYTSALDHIIARDYFPGLREVEAQLEYLNALDSRNGAWISEAGRNLEGVMTPGPNTRRRRGTSLAPQTGPGDQTPRWDGDTPRSVVGSEVGMTPKRVKRSKEEEQIEHDRENLSLSQFQAKYTSEDNVSVYELLDKENAKRRETVAWAWNDNRYSAAREKLQQRRSQLLLENSGKIGNRERALVLSGKGRKDDDINPDTRPAMPDFKKSEPRNALMFGPDSIEDSLQTIAQAAEAKSHAAPKAVVYSNTRFQPTPDEPTHRPSSPSLSAVNDAIAGRPRPSASSIHHNDGATSPRINGYGFVASPSPSPSPEPEEPRHLLSRLGVRADTSGPSHFKISHHSRREELHHKMVDKTAREKRAHAAQTRPMALDERLGLGLKGKTQTPRFTSGPNLKGGRGVGAAAGGMTPMTPAAQRLFDKVATPRGEGKGFGDAFGRGEGQKTPRWTPRLRRRE</sequence>
<gene>
    <name evidence="5" type="ORF">K490DRAFT_45761</name>
</gene>
<feature type="compositionally biased region" description="Polar residues" evidence="4">
    <location>
        <begin position="425"/>
        <end position="435"/>
    </location>
</feature>
<evidence type="ECO:0000256" key="4">
    <source>
        <dbReference type="SAM" id="MobiDB-lite"/>
    </source>
</evidence>
<comment type="caution">
    <text evidence="5">The sequence shown here is derived from an EMBL/GenBank/DDBJ whole genome shotgun (WGS) entry which is preliminary data.</text>
</comment>
<keyword evidence="3" id="KW-0539">Nucleus</keyword>
<dbReference type="Proteomes" id="UP000799776">
    <property type="component" value="Unassembled WGS sequence"/>
</dbReference>
<protein>
    <recommendedName>
        <fullName evidence="7">Nuclear protein Es2</fullName>
    </recommendedName>
</protein>
<evidence type="ECO:0008006" key="7">
    <source>
        <dbReference type="Google" id="ProtNLM"/>
    </source>
</evidence>
<evidence type="ECO:0000313" key="6">
    <source>
        <dbReference type="Proteomes" id="UP000799776"/>
    </source>
</evidence>
<dbReference type="Pfam" id="PF09751">
    <property type="entry name" value="Es2"/>
    <property type="match status" value="1"/>
</dbReference>
<dbReference type="OrthoDB" id="19679at2759"/>
<dbReference type="PANTHER" id="PTHR12940:SF0">
    <property type="entry name" value="SPLICING FACTOR ESS-2 HOMOLOG"/>
    <property type="match status" value="1"/>
</dbReference>
<feature type="compositionally biased region" description="Gly residues" evidence="4">
    <location>
        <begin position="437"/>
        <end position="447"/>
    </location>
</feature>
<evidence type="ECO:0000256" key="1">
    <source>
        <dbReference type="ARBA" id="ARBA00004123"/>
    </source>
</evidence>
<evidence type="ECO:0000256" key="2">
    <source>
        <dbReference type="ARBA" id="ARBA00009072"/>
    </source>
</evidence>
<accession>A0A9P4LX69</accession>
<feature type="region of interest" description="Disordered" evidence="4">
    <location>
        <begin position="231"/>
        <end position="256"/>
    </location>
</feature>
<dbReference type="PANTHER" id="PTHR12940">
    <property type="entry name" value="ES-2 PROTEIN - RELATED"/>
    <property type="match status" value="1"/>
</dbReference>
<feature type="region of interest" description="Disordered" evidence="4">
    <location>
        <begin position="466"/>
        <end position="497"/>
    </location>
</feature>
<feature type="region of interest" description="Disordered" evidence="4">
    <location>
        <begin position="92"/>
        <end position="132"/>
    </location>
</feature>